<organism evidence="3 4">
    <name type="scientific">Cryptococcus floricola</name>
    <dbReference type="NCBI Taxonomy" id="2591691"/>
    <lineage>
        <taxon>Eukaryota</taxon>
        <taxon>Fungi</taxon>
        <taxon>Dikarya</taxon>
        <taxon>Basidiomycota</taxon>
        <taxon>Agaricomycotina</taxon>
        <taxon>Tremellomycetes</taxon>
        <taxon>Tremellales</taxon>
        <taxon>Cryptococcaceae</taxon>
        <taxon>Cryptococcus</taxon>
    </lineage>
</organism>
<sequence length="414" mass="41906">MLATLAIASLLSAAAANAVPCVQFDASWNLYAFGGDSDVKIGDNTTWSSPSTTTLTTSGRPPWTGNNTQCILSQTNNAMVVLGADSSDLSSVYIYDFSGDSWSTQTTSSAPSDLGNSRSSSVYDHDTSVIFTLTTGSGLYQLDLSSVTTSASSDAVAWEAVEDSSFSVDGYTVTAATAANHIFYFGVPNTAAGSANVFVVHYAYFQPDAQAFNGTAFPDTAGQAISVPSSSNDVPYSMVFIPNDFSNTYIATHWTNLGDYSSMDDVPFSTDLINSTQTLAAPTSQDETASYAASPGAIVQINAAGEIYYLSNPINSDYTVSSSASWSKLDYTLSGTGGTVSSSSNSSSSASASGSGSESASSSATGSAASGSSSASASASSSSSSSSGALQGIVPGNLAGLALGAVALGAGLFM</sequence>
<dbReference type="SUPFAM" id="SSF50965">
    <property type="entry name" value="Galactose oxidase, central domain"/>
    <property type="match status" value="1"/>
</dbReference>
<feature type="signal peptide" evidence="2">
    <location>
        <begin position="1"/>
        <end position="18"/>
    </location>
</feature>
<evidence type="ECO:0000256" key="2">
    <source>
        <dbReference type="SAM" id="SignalP"/>
    </source>
</evidence>
<gene>
    <name evidence="3" type="ORF">B9479_000627</name>
</gene>
<evidence type="ECO:0000313" key="4">
    <source>
        <dbReference type="Proteomes" id="UP000322245"/>
    </source>
</evidence>
<keyword evidence="4" id="KW-1185">Reference proteome</keyword>
<dbReference type="EMBL" id="NIDF01000003">
    <property type="protein sequence ID" value="TYJ58791.1"/>
    <property type="molecule type" value="Genomic_DNA"/>
</dbReference>
<evidence type="ECO:0000313" key="3">
    <source>
        <dbReference type="EMBL" id="TYJ58791.1"/>
    </source>
</evidence>
<dbReference type="Proteomes" id="UP000322245">
    <property type="component" value="Unassembled WGS sequence"/>
</dbReference>
<dbReference type="InterPro" id="IPR011043">
    <property type="entry name" value="Gal_Oxase/kelch_b-propeller"/>
</dbReference>
<dbReference type="AlphaFoldDB" id="A0A5D3B856"/>
<accession>A0A5D3B856</accession>
<proteinExistence type="predicted"/>
<protein>
    <submittedName>
        <fullName evidence="3">Uncharacterized protein</fullName>
    </submittedName>
</protein>
<feature type="chain" id="PRO_5023044280" evidence="2">
    <location>
        <begin position="19"/>
        <end position="414"/>
    </location>
</feature>
<name>A0A5D3B856_9TREE</name>
<feature type="compositionally biased region" description="Low complexity" evidence="1">
    <location>
        <begin position="339"/>
        <end position="385"/>
    </location>
</feature>
<dbReference type="InterPro" id="IPR015915">
    <property type="entry name" value="Kelch-typ_b-propeller"/>
</dbReference>
<keyword evidence="2" id="KW-0732">Signal</keyword>
<reference evidence="3 4" key="1">
    <citation type="submission" date="2017-05" db="EMBL/GenBank/DDBJ databases">
        <title>The Genome Sequence of Tsuchiyaea wingfieldii DSM 27421.</title>
        <authorList>
            <person name="Cuomo C."/>
            <person name="Passer A."/>
            <person name="Billmyre B."/>
            <person name="Heitman J."/>
        </authorList>
    </citation>
    <scope>NUCLEOTIDE SEQUENCE [LARGE SCALE GENOMIC DNA]</scope>
    <source>
        <strain evidence="3 4">DSM 27421</strain>
    </source>
</reference>
<feature type="region of interest" description="Disordered" evidence="1">
    <location>
        <begin position="337"/>
        <end position="385"/>
    </location>
</feature>
<evidence type="ECO:0000256" key="1">
    <source>
        <dbReference type="SAM" id="MobiDB-lite"/>
    </source>
</evidence>
<comment type="caution">
    <text evidence="3">The sequence shown here is derived from an EMBL/GenBank/DDBJ whole genome shotgun (WGS) entry which is preliminary data.</text>
</comment>
<dbReference type="Gene3D" id="2.120.10.80">
    <property type="entry name" value="Kelch-type beta propeller"/>
    <property type="match status" value="1"/>
</dbReference>